<evidence type="ECO:0000256" key="3">
    <source>
        <dbReference type="ARBA" id="ARBA00022824"/>
    </source>
</evidence>
<dbReference type="GO" id="GO:0006629">
    <property type="term" value="P:lipid metabolic process"/>
    <property type="evidence" value="ECO:0007669"/>
    <property type="project" value="UniProtKB-KW"/>
</dbReference>
<protein>
    <recommendedName>
        <fullName evidence="11">Seipin</fullName>
    </recommendedName>
</protein>
<dbReference type="EMBL" id="GL882886">
    <property type="protein sequence ID" value="EGF79564.1"/>
    <property type="molecule type" value="Genomic_DNA"/>
</dbReference>
<proteinExistence type="predicted"/>
<keyword evidence="10" id="KW-1185">Reference proteome</keyword>
<feature type="compositionally biased region" description="Polar residues" evidence="7">
    <location>
        <begin position="371"/>
        <end position="382"/>
    </location>
</feature>
<evidence type="ECO:0000256" key="6">
    <source>
        <dbReference type="ARBA" id="ARBA00023136"/>
    </source>
</evidence>
<evidence type="ECO:0000313" key="10">
    <source>
        <dbReference type="Proteomes" id="UP000007241"/>
    </source>
</evidence>
<dbReference type="PANTHER" id="PTHR21212:SF0">
    <property type="entry name" value="SEIPIN"/>
    <property type="match status" value="1"/>
</dbReference>
<evidence type="ECO:0008006" key="11">
    <source>
        <dbReference type="Google" id="ProtNLM"/>
    </source>
</evidence>
<dbReference type="OMA" id="YHTISIE"/>
<dbReference type="GO" id="GO:0140042">
    <property type="term" value="P:lipid droplet formation"/>
    <property type="evidence" value="ECO:0007669"/>
    <property type="project" value="UniProtKB-ARBA"/>
</dbReference>
<dbReference type="RefSeq" id="XP_006680204.1">
    <property type="nucleotide sequence ID" value="XM_006680141.1"/>
</dbReference>
<comment type="subcellular location">
    <subcellularLocation>
        <location evidence="1">Endoplasmic reticulum membrane</location>
        <topology evidence="1">Multi-pass membrane protein</topology>
    </subcellularLocation>
</comment>
<keyword evidence="4 8" id="KW-1133">Transmembrane helix</keyword>
<dbReference type="Proteomes" id="UP000007241">
    <property type="component" value="Unassembled WGS sequence"/>
</dbReference>
<evidence type="ECO:0000256" key="7">
    <source>
        <dbReference type="SAM" id="MobiDB-lite"/>
    </source>
</evidence>
<dbReference type="Pfam" id="PF06775">
    <property type="entry name" value="Seipin"/>
    <property type="match status" value="1"/>
</dbReference>
<sequence length="454" mass="52158">MSTKNKNQWVKEFRKDSVFQIPFALINLTEFKPAHTPFLVPTQHYSFSVDLTIPDSNENLKLGNFMVSVQLFSKNLTLGFSSRPGIVQYKSLLQRSMALIWNFPSIFISVPLETQKISIKLIESYAEKRATPLDRVSILLSEPKLQTYGTNLRVDTHFQGLSYFMYHWWLVTSIAFISFIIFIETMILSSFWKIIEVLFINDDEDETQSDEYENTTGNTGVFKTEQNLEETDKNILVSNRTTYDDKKDDADYLDGGSNTRREFKGYDTRDQPSAQYKTHDSRLVYRRVQTNESLEPATQLNTDDPYFISNGVTTRTTSSLANSRYGSLYSLPYESAFSSQYTTPIRSFTPGESTYTHTAMSRSSPRGRVNHLSTTRTSSQLETTRDQMDLHSTRRTVENTASQYSSNAECTLEPIGLQQQVVPNENVDQDNLTRLTNESMVEPVKNLENQNKYE</sequence>
<evidence type="ECO:0000313" key="9">
    <source>
        <dbReference type="EMBL" id="EGF79564.1"/>
    </source>
</evidence>
<evidence type="ECO:0000256" key="4">
    <source>
        <dbReference type="ARBA" id="ARBA00022989"/>
    </source>
</evidence>
<feature type="compositionally biased region" description="Basic and acidic residues" evidence="7">
    <location>
        <begin position="383"/>
        <end position="397"/>
    </location>
</feature>
<feature type="region of interest" description="Disordered" evidence="7">
    <location>
        <begin position="248"/>
        <end position="274"/>
    </location>
</feature>
<reference evidence="9 10" key="1">
    <citation type="submission" date="2009-12" db="EMBL/GenBank/DDBJ databases">
        <title>The draft genome of Batrachochytrium dendrobatidis.</title>
        <authorList>
            <consortium name="US DOE Joint Genome Institute (JGI-PGF)"/>
            <person name="Kuo A."/>
            <person name="Salamov A."/>
            <person name="Schmutz J."/>
            <person name="Lucas S."/>
            <person name="Pitluck S."/>
            <person name="Rosenblum E."/>
            <person name="Stajich J."/>
            <person name="Eisen M."/>
            <person name="Grigoriev I.V."/>
        </authorList>
    </citation>
    <scope>NUCLEOTIDE SEQUENCE [LARGE SCALE GENOMIC DNA]</scope>
    <source>
        <strain evidence="10">JAM81 / FGSC 10211</strain>
    </source>
</reference>
<dbReference type="STRING" id="684364.F4P686"/>
<accession>F4P686</accession>
<dbReference type="GO" id="GO:0005789">
    <property type="term" value="C:endoplasmic reticulum membrane"/>
    <property type="evidence" value="ECO:0000318"/>
    <property type="project" value="GO_Central"/>
</dbReference>
<dbReference type="AlphaFoldDB" id="F4P686"/>
<evidence type="ECO:0000256" key="2">
    <source>
        <dbReference type="ARBA" id="ARBA00022692"/>
    </source>
</evidence>
<name>F4P686_BATDJ</name>
<dbReference type="InterPro" id="IPR009617">
    <property type="entry name" value="Seipin"/>
</dbReference>
<evidence type="ECO:0000256" key="5">
    <source>
        <dbReference type="ARBA" id="ARBA00023098"/>
    </source>
</evidence>
<dbReference type="CDD" id="cd23995">
    <property type="entry name" value="Seipin_BSCL2_like"/>
    <property type="match status" value="1"/>
</dbReference>
<dbReference type="GO" id="GO:0034389">
    <property type="term" value="P:lipid droplet organization"/>
    <property type="evidence" value="ECO:0000318"/>
    <property type="project" value="GO_Central"/>
</dbReference>
<dbReference type="PANTHER" id="PTHR21212">
    <property type="entry name" value="BERNARDINELLI-SEIP CONGENITAL LIPODYSTROPHY 2 HOMOLOG BSCL2 PROTEIN"/>
    <property type="match status" value="1"/>
</dbReference>
<evidence type="ECO:0000256" key="8">
    <source>
        <dbReference type="SAM" id="Phobius"/>
    </source>
</evidence>
<keyword evidence="3" id="KW-0256">Endoplasmic reticulum</keyword>
<keyword evidence="5" id="KW-0443">Lipid metabolism</keyword>
<dbReference type="InParanoid" id="F4P686"/>
<evidence type="ECO:0000256" key="1">
    <source>
        <dbReference type="ARBA" id="ARBA00004477"/>
    </source>
</evidence>
<keyword evidence="2 8" id="KW-0812">Transmembrane</keyword>
<feature type="region of interest" description="Disordered" evidence="7">
    <location>
        <begin position="348"/>
        <end position="405"/>
    </location>
</feature>
<feature type="transmembrane region" description="Helical" evidence="8">
    <location>
        <begin position="168"/>
        <end position="192"/>
    </location>
</feature>
<dbReference type="OrthoDB" id="3990054at2759"/>
<feature type="compositionally biased region" description="Basic and acidic residues" evidence="7">
    <location>
        <begin position="259"/>
        <end position="270"/>
    </location>
</feature>
<feature type="compositionally biased region" description="Polar residues" evidence="7">
    <location>
        <begin position="348"/>
        <end position="364"/>
    </location>
</feature>
<dbReference type="HOGENOM" id="CLU_602648_0_0_1"/>
<dbReference type="GO" id="GO:0019915">
    <property type="term" value="P:lipid storage"/>
    <property type="evidence" value="ECO:0000318"/>
    <property type="project" value="GO_Central"/>
</dbReference>
<gene>
    <name evidence="9" type="ORF">BATDEDRAFT_89635</name>
</gene>
<dbReference type="GeneID" id="18243560"/>
<keyword evidence="6 8" id="KW-0472">Membrane</keyword>
<feature type="region of interest" description="Disordered" evidence="7">
    <location>
        <begin position="433"/>
        <end position="454"/>
    </location>
</feature>
<organism evidence="9 10">
    <name type="scientific">Batrachochytrium dendrobatidis (strain JAM81 / FGSC 10211)</name>
    <name type="common">Frog chytrid fungus</name>
    <dbReference type="NCBI Taxonomy" id="684364"/>
    <lineage>
        <taxon>Eukaryota</taxon>
        <taxon>Fungi</taxon>
        <taxon>Fungi incertae sedis</taxon>
        <taxon>Chytridiomycota</taxon>
        <taxon>Chytridiomycota incertae sedis</taxon>
        <taxon>Chytridiomycetes</taxon>
        <taxon>Rhizophydiales</taxon>
        <taxon>Rhizophydiales incertae sedis</taxon>
        <taxon>Batrachochytrium</taxon>
    </lineage>
</organism>